<comment type="caution">
    <text evidence="2">The sequence shown here is derived from an EMBL/GenBank/DDBJ whole genome shotgun (WGS) entry which is preliminary data.</text>
</comment>
<dbReference type="Pfam" id="PF10057">
    <property type="entry name" value="MpsC"/>
    <property type="match status" value="2"/>
</dbReference>
<proteinExistence type="predicted"/>
<dbReference type="AlphaFoldDB" id="A0A559K6T8"/>
<organism evidence="2 3">
    <name type="scientific">Paenibacillus cremeus</name>
    <dbReference type="NCBI Taxonomy" id="2163881"/>
    <lineage>
        <taxon>Bacteria</taxon>
        <taxon>Bacillati</taxon>
        <taxon>Bacillota</taxon>
        <taxon>Bacilli</taxon>
        <taxon>Bacillales</taxon>
        <taxon>Paenibacillaceae</taxon>
        <taxon>Paenibacillus</taxon>
    </lineage>
</organism>
<dbReference type="Proteomes" id="UP000317036">
    <property type="component" value="Unassembled WGS sequence"/>
</dbReference>
<evidence type="ECO:0000313" key="3">
    <source>
        <dbReference type="Proteomes" id="UP000317036"/>
    </source>
</evidence>
<keyword evidence="3" id="KW-1185">Reference proteome</keyword>
<gene>
    <name evidence="2" type="ORF">FPZ49_21770</name>
</gene>
<dbReference type="EMBL" id="VNJI01000031">
    <property type="protein sequence ID" value="TVY07858.1"/>
    <property type="molecule type" value="Genomic_DNA"/>
</dbReference>
<feature type="domain" description="Na+-translocating membrane potential-generating system MpsC" evidence="1">
    <location>
        <begin position="7"/>
        <end position="107"/>
    </location>
</feature>
<evidence type="ECO:0000259" key="1">
    <source>
        <dbReference type="Pfam" id="PF10057"/>
    </source>
</evidence>
<feature type="domain" description="Na+-translocating membrane potential-generating system MpsC" evidence="1">
    <location>
        <begin position="128"/>
        <end position="228"/>
    </location>
</feature>
<dbReference type="OrthoDB" id="2677857at2"/>
<reference evidence="2 3" key="1">
    <citation type="submission" date="2019-07" db="EMBL/GenBank/DDBJ databases">
        <authorList>
            <person name="Kim J."/>
        </authorList>
    </citation>
    <scope>NUCLEOTIDE SEQUENCE [LARGE SCALE GENOMIC DNA]</scope>
    <source>
        <strain evidence="2 3">JC52</strain>
    </source>
</reference>
<dbReference type="InterPro" id="IPR018745">
    <property type="entry name" value="MpsC"/>
</dbReference>
<evidence type="ECO:0000313" key="2">
    <source>
        <dbReference type="EMBL" id="TVY07858.1"/>
    </source>
</evidence>
<name>A0A559K6T8_9BACL</name>
<sequence>MLDEKAVQFELASHVGRLLREAFGKGPQSIHVSIRRPYVVFYMRGLLSPTEKILLEQDQVFSIQHTRDLLMKTLIPEINAYSSLLSGINFQEFYYDWGIHNHSGVFVGIESDEGESGIKDEAYLGKEELHQEIADISHKVEKIPAEINSYMINDRVLVVVRNGILISIEKELIRLGQELNLKLAKGNLEKSYFHNNNHFERILNMNIVDLFVDWDFQLDKSVMVFILNPSQ</sequence>
<protein>
    <submittedName>
        <fullName evidence="2">DUF2294 family protein</fullName>
    </submittedName>
</protein>
<accession>A0A559K6T8</accession>